<organism evidence="11 12">
    <name type="scientific">Saccharothrix tamanrassetensis</name>
    <dbReference type="NCBI Taxonomy" id="1051531"/>
    <lineage>
        <taxon>Bacteria</taxon>
        <taxon>Bacillati</taxon>
        <taxon>Actinomycetota</taxon>
        <taxon>Actinomycetes</taxon>
        <taxon>Pseudonocardiales</taxon>
        <taxon>Pseudonocardiaceae</taxon>
        <taxon>Saccharothrix</taxon>
    </lineage>
</organism>
<keyword evidence="2 8" id="KW-0812">Transmembrane</keyword>
<keyword evidence="6 8" id="KW-0472">Membrane</keyword>
<dbReference type="PROSITE" id="PS50893">
    <property type="entry name" value="ABC_TRANSPORTER_2"/>
    <property type="match status" value="1"/>
</dbReference>
<evidence type="ECO:0000313" key="11">
    <source>
        <dbReference type="EMBL" id="MBB5958442.1"/>
    </source>
</evidence>
<evidence type="ECO:0000256" key="1">
    <source>
        <dbReference type="ARBA" id="ARBA00004651"/>
    </source>
</evidence>
<dbReference type="GO" id="GO:0005524">
    <property type="term" value="F:ATP binding"/>
    <property type="evidence" value="ECO:0007669"/>
    <property type="project" value="UniProtKB-KW"/>
</dbReference>
<dbReference type="GO" id="GO:0140359">
    <property type="term" value="F:ABC-type transporter activity"/>
    <property type="evidence" value="ECO:0007669"/>
    <property type="project" value="InterPro"/>
</dbReference>
<feature type="transmembrane region" description="Helical" evidence="8">
    <location>
        <begin position="303"/>
        <end position="332"/>
    </location>
</feature>
<dbReference type="RefSeq" id="WP_221456577.1">
    <property type="nucleotide sequence ID" value="NZ_JACHJN010000008.1"/>
</dbReference>
<evidence type="ECO:0000256" key="2">
    <source>
        <dbReference type="ARBA" id="ARBA00022692"/>
    </source>
</evidence>
<accession>A0A841CIX5</accession>
<dbReference type="PANTHER" id="PTHR24221:SF654">
    <property type="entry name" value="ATP-BINDING CASSETTE SUB-FAMILY B MEMBER 6"/>
    <property type="match status" value="1"/>
</dbReference>
<feature type="transmembrane region" description="Helical" evidence="8">
    <location>
        <begin position="217"/>
        <end position="234"/>
    </location>
</feature>
<dbReference type="InterPro" id="IPR003439">
    <property type="entry name" value="ABC_transporter-like_ATP-bd"/>
</dbReference>
<dbReference type="PANTHER" id="PTHR24221">
    <property type="entry name" value="ATP-BINDING CASSETTE SUB-FAMILY B"/>
    <property type="match status" value="1"/>
</dbReference>
<dbReference type="Gene3D" id="1.20.1560.10">
    <property type="entry name" value="ABC transporter type 1, transmembrane domain"/>
    <property type="match status" value="1"/>
</dbReference>
<evidence type="ECO:0000256" key="3">
    <source>
        <dbReference type="ARBA" id="ARBA00022741"/>
    </source>
</evidence>
<dbReference type="SUPFAM" id="SSF52540">
    <property type="entry name" value="P-loop containing nucleoside triphosphate hydrolases"/>
    <property type="match status" value="1"/>
</dbReference>
<sequence length="673" mass="71998">MNGWCSRGGSGRQQISDGESELFGGPLRGDTGFATHEHAIADTSLRRSLRELPRLVAGATRLAWHAERPGLVFVVLAAVGQCACGTTALLALLALLGDVLVPAQDLRAGVRAAIPAAAVLAGASAAGAVLRALSAAVTRRIEAKVERVSTERYLSAAAAVELDAIEDPAFQRLLQTAQTGATASRQMIDPSVRIVMSLLNLVATGVVLSVLQPVLTVLLVLIVIPRAWGAMRVAQRRHLSVLRWVEHLRASQLIGRMLTSRTAAPEVRVHGAGQYLLAHHHGLAEAAEAEQGRLAGAQARTELLTAAVSGALITATYALLAAMIFTGGLALATAGTAIMAIRSGVSGLNATVDHANRLHEQGLYVRDLERFAELARPRHIPRGGADLPESVRDVHFDGVGFTYPDSDRPALENIDLTVRTGQVLALVGENGSGKSTLVKLLAGLYLPDVGRIRWSDVDLADADRWQVFDRVGVLTQDLERWPFTVAANIHIGRPQGTPARSGIEDAVSYADASDIVAALRNGLDTLLARQFRGSSELSGGQWQKIGLARIHYRDPSILVVDEPTSALDPAAEVSIFEKIRGLAGPDRAVVLITHRMAAVRHADVICVLHRGRIVERGTHDELMARGGRYAEMYRIQADQYNEETVVRRTGGPTDRNIGGKSRNDGRHPLPGQP</sequence>
<keyword evidence="5 8" id="KW-1133">Transmembrane helix</keyword>
<dbReference type="Proteomes" id="UP000547510">
    <property type="component" value="Unassembled WGS sequence"/>
</dbReference>
<name>A0A841CIX5_9PSEU</name>
<gene>
    <name evidence="11" type="ORF">FHS29_005050</name>
</gene>
<proteinExistence type="predicted"/>
<evidence type="ECO:0000313" key="12">
    <source>
        <dbReference type="Proteomes" id="UP000547510"/>
    </source>
</evidence>
<keyword evidence="4 11" id="KW-0067">ATP-binding</keyword>
<evidence type="ECO:0000256" key="4">
    <source>
        <dbReference type="ARBA" id="ARBA00022840"/>
    </source>
</evidence>
<evidence type="ECO:0000256" key="7">
    <source>
        <dbReference type="SAM" id="MobiDB-lite"/>
    </source>
</evidence>
<dbReference type="InterPro" id="IPR011527">
    <property type="entry name" value="ABC1_TM_dom"/>
</dbReference>
<keyword evidence="12" id="KW-1185">Reference proteome</keyword>
<evidence type="ECO:0000256" key="6">
    <source>
        <dbReference type="ARBA" id="ARBA00023136"/>
    </source>
</evidence>
<keyword evidence="3" id="KW-0547">Nucleotide-binding</keyword>
<dbReference type="Pfam" id="PF00005">
    <property type="entry name" value="ABC_tran"/>
    <property type="match status" value="1"/>
</dbReference>
<dbReference type="GO" id="GO:0005886">
    <property type="term" value="C:plasma membrane"/>
    <property type="evidence" value="ECO:0007669"/>
    <property type="project" value="UniProtKB-SubCell"/>
</dbReference>
<dbReference type="GO" id="GO:0016887">
    <property type="term" value="F:ATP hydrolysis activity"/>
    <property type="evidence" value="ECO:0007669"/>
    <property type="project" value="InterPro"/>
</dbReference>
<dbReference type="Gene3D" id="3.40.50.300">
    <property type="entry name" value="P-loop containing nucleotide triphosphate hydrolases"/>
    <property type="match status" value="1"/>
</dbReference>
<feature type="transmembrane region" description="Helical" evidence="8">
    <location>
        <begin position="194"/>
        <end position="211"/>
    </location>
</feature>
<feature type="transmembrane region" description="Helical" evidence="8">
    <location>
        <begin position="108"/>
        <end position="130"/>
    </location>
</feature>
<comment type="subcellular location">
    <subcellularLocation>
        <location evidence="1">Cell membrane</location>
        <topology evidence="1">Multi-pass membrane protein</topology>
    </subcellularLocation>
</comment>
<dbReference type="InterPro" id="IPR003593">
    <property type="entry name" value="AAA+_ATPase"/>
</dbReference>
<evidence type="ECO:0000259" key="9">
    <source>
        <dbReference type="PROSITE" id="PS50893"/>
    </source>
</evidence>
<reference evidence="11 12" key="1">
    <citation type="submission" date="2020-08" db="EMBL/GenBank/DDBJ databases">
        <title>Genomic Encyclopedia of Type Strains, Phase III (KMG-III): the genomes of soil and plant-associated and newly described type strains.</title>
        <authorList>
            <person name="Whitman W."/>
        </authorList>
    </citation>
    <scope>NUCLEOTIDE SEQUENCE [LARGE SCALE GENOMIC DNA]</scope>
    <source>
        <strain evidence="11 12">CECT 8640</strain>
    </source>
</reference>
<evidence type="ECO:0000256" key="5">
    <source>
        <dbReference type="ARBA" id="ARBA00022989"/>
    </source>
</evidence>
<dbReference type="InterPro" id="IPR027417">
    <property type="entry name" value="P-loop_NTPase"/>
</dbReference>
<evidence type="ECO:0000256" key="8">
    <source>
        <dbReference type="SAM" id="Phobius"/>
    </source>
</evidence>
<dbReference type="AlphaFoldDB" id="A0A841CIX5"/>
<dbReference type="GO" id="GO:0034040">
    <property type="term" value="F:ATPase-coupled lipid transmembrane transporter activity"/>
    <property type="evidence" value="ECO:0007669"/>
    <property type="project" value="TreeGrafter"/>
</dbReference>
<dbReference type="SUPFAM" id="SSF90123">
    <property type="entry name" value="ABC transporter transmembrane region"/>
    <property type="match status" value="1"/>
</dbReference>
<dbReference type="EMBL" id="JACHJN010000008">
    <property type="protein sequence ID" value="MBB5958442.1"/>
    <property type="molecule type" value="Genomic_DNA"/>
</dbReference>
<dbReference type="InterPro" id="IPR039421">
    <property type="entry name" value="Type_1_exporter"/>
</dbReference>
<feature type="transmembrane region" description="Helical" evidence="8">
    <location>
        <begin position="71"/>
        <end position="96"/>
    </location>
</feature>
<evidence type="ECO:0000259" key="10">
    <source>
        <dbReference type="PROSITE" id="PS50929"/>
    </source>
</evidence>
<dbReference type="PROSITE" id="PS50929">
    <property type="entry name" value="ABC_TM1F"/>
    <property type="match status" value="1"/>
</dbReference>
<feature type="region of interest" description="Disordered" evidence="7">
    <location>
        <begin position="647"/>
        <end position="673"/>
    </location>
</feature>
<feature type="domain" description="ABC transporter" evidence="9">
    <location>
        <begin position="394"/>
        <end position="635"/>
    </location>
</feature>
<protein>
    <submittedName>
        <fullName evidence="11">ATP-binding cassette subfamily B protein</fullName>
    </submittedName>
</protein>
<dbReference type="SMART" id="SM00382">
    <property type="entry name" value="AAA"/>
    <property type="match status" value="1"/>
</dbReference>
<feature type="domain" description="ABC transmembrane type-1" evidence="10">
    <location>
        <begin position="72"/>
        <end position="360"/>
    </location>
</feature>
<dbReference type="InterPro" id="IPR036640">
    <property type="entry name" value="ABC1_TM_sf"/>
</dbReference>
<comment type="caution">
    <text evidence="11">The sequence shown here is derived from an EMBL/GenBank/DDBJ whole genome shotgun (WGS) entry which is preliminary data.</text>
</comment>